<dbReference type="InParanoid" id="A0A151Z5E7"/>
<organism evidence="2 3">
    <name type="scientific">Tieghemostelium lacteum</name>
    <name type="common">Slime mold</name>
    <name type="synonym">Dictyostelium lacteum</name>
    <dbReference type="NCBI Taxonomy" id="361077"/>
    <lineage>
        <taxon>Eukaryota</taxon>
        <taxon>Amoebozoa</taxon>
        <taxon>Evosea</taxon>
        <taxon>Eumycetozoa</taxon>
        <taxon>Dictyostelia</taxon>
        <taxon>Dictyosteliales</taxon>
        <taxon>Raperosteliaceae</taxon>
        <taxon>Tieghemostelium</taxon>
    </lineage>
</organism>
<dbReference type="OMA" id="FMAKRMG"/>
<comment type="caution">
    <text evidence="2">The sequence shown here is derived from an EMBL/GenBank/DDBJ whole genome shotgun (WGS) entry which is preliminary data.</text>
</comment>
<dbReference type="EMBL" id="LODT01000042">
    <property type="protein sequence ID" value="KYQ89186.1"/>
    <property type="molecule type" value="Genomic_DNA"/>
</dbReference>
<protein>
    <submittedName>
        <fullName evidence="2">Esterase/lipase/thioesterase domain-containing protein</fullName>
    </submittedName>
</protein>
<accession>A0A151Z5E7</accession>
<sequence length="241" mass="26787">MEPILNNISTNNTIKVVLVHGSWCDANIWRKVLARLAKKKEVYAAQLPLTSLSNDVEALRRLVERIEGKILLVGYSYGGFVITEAVHKLQNKVVGLLYVNGIIPSEGQDLDAALGGNLQFPDDGLMLKDTYGDLWLNPKLFKTVLAQDTTDEDSNVWCQSQKPLSLNCVYEKVTSLGYKNLPCWYQISDEDRILPLAAQTAMSTMVNAKVVHLPASHASILSQDKQVTKFIKEALAELESK</sequence>
<dbReference type="AlphaFoldDB" id="A0A151Z5E7"/>
<dbReference type="OrthoDB" id="1263307at2759"/>
<gene>
    <name evidence="2" type="ORF">DLAC_10430</name>
</gene>
<dbReference type="Pfam" id="PF12697">
    <property type="entry name" value="Abhydrolase_6"/>
    <property type="match status" value="1"/>
</dbReference>
<dbReference type="InterPro" id="IPR029058">
    <property type="entry name" value="AB_hydrolase_fold"/>
</dbReference>
<name>A0A151Z5E7_TIELA</name>
<keyword evidence="3" id="KW-1185">Reference proteome</keyword>
<dbReference type="STRING" id="361077.A0A151Z5E7"/>
<proteinExistence type="predicted"/>
<reference evidence="2 3" key="1">
    <citation type="submission" date="2015-12" db="EMBL/GenBank/DDBJ databases">
        <title>Dictyostelia acquired genes for synthesis and detection of signals that induce cell-type specialization by lateral gene transfer from prokaryotes.</title>
        <authorList>
            <person name="Gloeckner G."/>
            <person name="Schaap P."/>
        </authorList>
    </citation>
    <scope>NUCLEOTIDE SEQUENCE [LARGE SCALE GENOMIC DNA]</scope>
    <source>
        <strain evidence="2 3">TK</strain>
    </source>
</reference>
<dbReference type="InterPro" id="IPR000073">
    <property type="entry name" value="AB_hydrolase_1"/>
</dbReference>
<evidence type="ECO:0000313" key="2">
    <source>
        <dbReference type="EMBL" id="KYQ89186.1"/>
    </source>
</evidence>
<dbReference type="Gene3D" id="3.40.50.1820">
    <property type="entry name" value="alpha/beta hydrolase"/>
    <property type="match status" value="1"/>
</dbReference>
<dbReference type="Proteomes" id="UP000076078">
    <property type="component" value="Unassembled WGS sequence"/>
</dbReference>
<dbReference type="InterPro" id="IPR052897">
    <property type="entry name" value="Sec-Metab_Biosynth_Hydrolase"/>
</dbReference>
<feature type="domain" description="AB hydrolase-1" evidence="1">
    <location>
        <begin position="16"/>
        <end position="227"/>
    </location>
</feature>
<evidence type="ECO:0000259" key="1">
    <source>
        <dbReference type="Pfam" id="PF12697"/>
    </source>
</evidence>
<dbReference type="PANTHER" id="PTHR37017">
    <property type="entry name" value="AB HYDROLASE-1 DOMAIN-CONTAINING PROTEIN-RELATED"/>
    <property type="match status" value="1"/>
</dbReference>
<evidence type="ECO:0000313" key="3">
    <source>
        <dbReference type="Proteomes" id="UP000076078"/>
    </source>
</evidence>
<dbReference type="PANTHER" id="PTHR37017:SF11">
    <property type="entry name" value="ESTERASE_LIPASE_THIOESTERASE DOMAIN-CONTAINING PROTEIN"/>
    <property type="match status" value="1"/>
</dbReference>
<dbReference type="SUPFAM" id="SSF53474">
    <property type="entry name" value="alpha/beta-Hydrolases"/>
    <property type="match status" value="1"/>
</dbReference>